<evidence type="ECO:0000256" key="1">
    <source>
        <dbReference type="RuleBase" id="RU365079"/>
    </source>
</evidence>
<dbReference type="GO" id="GO:0005744">
    <property type="term" value="C:TIM23 mitochondrial import inner membrane translocase complex"/>
    <property type="evidence" value="ECO:0007669"/>
    <property type="project" value="UniProtKB-UniRule"/>
</dbReference>
<dbReference type="AlphaFoldDB" id="A0A0E9NDH5"/>
<dbReference type="EMBL" id="BACD03000009">
    <property type="protein sequence ID" value="GAO47455.1"/>
    <property type="molecule type" value="Genomic_DNA"/>
</dbReference>
<reference evidence="4 5" key="1">
    <citation type="journal article" date="2011" name="J. Gen. Appl. Microbiol.">
        <title>Draft genome sequencing of the enigmatic yeast Saitoella complicata.</title>
        <authorList>
            <person name="Nishida H."/>
            <person name="Hamamoto M."/>
            <person name="Sugiyama J."/>
        </authorList>
    </citation>
    <scope>NUCLEOTIDE SEQUENCE [LARGE SCALE GENOMIC DNA]</scope>
    <source>
        <strain evidence="4 5">NRRL Y-17804</strain>
    </source>
</reference>
<sequence length="407" mass="46250">MNASLGHLFRSSSSSATSILCMRQSRKLSTGPRGAQPGERSTQKRVDTAEKDVSTSKTSSVKDRELLSPAFGQVPKGRWTKANNQGSKDTQAEYEPLETQYEKILRARAIKLEIRRKEEEELIRRRKKAWPTDEALERSWEGVRPRLEVQYQHDFPTPNYPKPRTGIAVGRPREKYLKLAEPEPERLEVPSPKLVILDLNGTLLFRNADRSVAGSVARASKKPVLRPSLAPFLEYLFWHFKVMVWSSAMPFSVNAMVKAAFSQDQQDNLVAVWARDTFGLSPHEYRQKTVTYKDLDIVWKHGVIDASYPDKDGHWGPNNTILLDDSALKASMQPYNHIQLPEFDKLAASGGDAVLDQVAGYLDELRYQRNVCSYIKREPFKVTRSKSPAMPFLTKHLAEAAEDRPRV</sequence>
<dbReference type="PROSITE" id="PS50969">
    <property type="entry name" value="FCP1"/>
    <property type="match status" value="1"/>
</dbReference>
<feature type="region of interest" description="Disordered" evidence="2">
    <location>
        <begin position="23"/>
        <end position="91"/>
    </location>
</feature>
<keyword evidence="1" id="KW-0496">Mitochondrion</keyword>
<dbReference type="GO" id="GO:0015031">
    <property type="term" value="P:protein transport"/>
    <property type="evidence" value="ECO:0007669"/>
    <property type="project" value="UniProtKB-KW"/>
</dbReference>
<feature type="compositionally biased region" description="Basic and acidic residues" evidence="2">
    <location>
        <begin position="41"/>
        <end position="66"/>
    </location>
</feature>
<dbReference type="PANTHER" id="PTHR12210">
    <property type="entry name" value="DULLARD PROTEIN PHOSPHATASE"/>
    <property type="match status" value="1"/>
</dbReference>
<dbReference type="InterPro" id="IPR023214">
    <property type="entry name" value="HAD_sf"/>
</dbReference>
<evidence type="ECO:0000259" key="3">
    <source>
        <dbReference type="PROSITE" id="PS50969"/>
    </source>
</evidence>
<comment type="function">
    <text evidence="1">Essential component of the TIM23 complex, a complex that mediates the translocation of transit peptide-containing proteins across the mitochondrial inner membrane.</text>
</comment>
<dbReference type="Proteomes" id="UP000033140">
    <property type="component" value="Unassembled WGS sequence"/>
</dbReference>
<organism evidence="4 5">
    <name type="scientific">Saitoella complicata (strain BCRC 22490 / CBS 7301 / JCM 7358 / NBRC 10748 / NRRL Y-17804)</name>
    <dbReference type="NCBI Taxonomy" id="698492"/>
    <lineage>
        <taxon>Eukaryota</taxon>
        <taxon>Fungi</taxon>
        <taxon>Dikarya</taxon>
        <taxon>Ascomycota</taxon>
        <taxon>Taphrinomycotina</taxon>
        <taxon>Taphrinomycotina incertae sedis</taxon>
        <taxon>Saitoella</taxon>
    </lineage>
</organism>
<comment type="caution">
    <text evidence="4">The sequence shown here is derived from an EMBL/GenBank/DDBJ whole genome shotgun (WGS) entry which is preliminary data.</text>
</comment>
<name>A0A0E9NDH5_SAICN</name>
<keyword evidence="5" id="KW-1185">Reference proteome</keyword>
<reference evidence="4 5" key="3">
    <citation type="journal article" date="2015" name="Genome Announc.">
        <title>Draft Genome Sequence of the Archiascomycetous Yeast Saitoella complicata.</title>
        <authorList>
            <person name="Yamauchi K."/>
            <person name="Kondo S."/>
            <person name="Hamamoto M."/>
            <person name="Takahashi Y."/>
            <person name="Ogura Y."/>
            <person name="Hayashi T."/>
            <person name="Nishida H."/>
        </authorList>
    </citation>
    <scope>NUCLEOTIDE SEQUENCE [LARGE SCALE GENOMIC DNA]</scope>
    <source>
        <strain evidence="4 5">NRRL Y-17804</strain>
    </source>
</reference>
<dbReference type="Pfam" id="PF03031">
    <property type="entry name" value="NIF"/>
    <property type="match status" value="1"/>
</dbReference>
<evidence type="ECO:0000313" key="4">
    <source>
        <dbReference type="EMBL" id="GAO47455.1"/>
    </source>
</evidence>
<dbReference type="InterPro" id="IPR036412">
    <property type="entry name" value="HAD-like_sf"/>
</dbReference>
<gene>
    <name evidence="4" type="ORF">G7K_1662-t1</name>
</gene>
<comment type="subunit">
    <text evidence="1">Component of the TIM23 complex.</text>
</comment>
<dbReference type="Gene3D" id="3.40.50.1000">
    <property type="entry name" value="HAD superfamily/HAD-like"/>
    <property type="match status" value="1"/>
</dbReference>
<dbReference type="SUPFAM" id="SSF56784">
    <property type="entry name" value="HAD-like"/>
    <property type="match status" value="1"/>
</dbReference>
<dbReference type="InterPro" id="IPR050365">
    <property type="entry name" value="TIM50"/>
</dbReference>
<feature type="domain" description="FCP1 homology" evidence="3">
    <location>
        <begin position="188"/>
        <end position="365"/>
    </location>
</feature>
<protein>
    <recommendedName>
        <fullName evidence="1">Mitochondrial import inner membrane translocase subunit TIM50</fullName>
    </recommendedName>
</protein>
<accession>A0A0E9NDH5</accession>
<dbReference type="SMART" id="SM00577">
    <property type="entry name" value="CPDc"/>
    <property type="match status" value="1"/>
</dbReference>
<keyword evidence="1" id="KW-0653">Protein transport</keyword>
<reference evidence="4 5" key="2">
    <citation type="journal article" date="2014" name="J. Gen. Appl. Microbiol.">
        <title>The early diverging ascomycetous budding yeast Saitoella complicata has three histone deacetylases belonging to the Clr6, Hos2, and Rpd3 lineages.</title>
        <authorList>
            <person name="Nishida H."/>
            <person name="Matsumoto T."/>
            <person name="Kondo S."/>
            <person name="Hamamoto M."/>
            <person name="Yoshikawa H."/>
        </authorList>
    </citation>
    <scope>NUCLEOTIDE SEQUENCE [LARGE SCALE GENOMIC DNA]</scope>
    <source>
        <strain evidence="4 5">NRRL Y-17804</strain>
    </source>
</reference>
<keyword evidence="1" id="KW-0813">Transport</keyword>
<dbReference type="STRING" id="698492.A0A0E9NDH5"/>
<dbReference type="InterPro" id="IPR004274">
    <property type="entry name" value="FCP1_dom"/>
</dbReference>
<keyword evidence="1" id="KW-0811">Translocation</keyword>
<keyword evidence="1" id="KW-0809">Transit peptide</keyword>
<comment type="similarity">
    <text evidence="1">Belongs to the TIM50 family.</text>
</comment>
<proteinExistence type="inferred from homology"/>
<evidence type="ECO:0000313" key="5">
    <source>
        <dbReference type="Proteomes" id="UP000033140"/>
    </source>
</evidence>
<comment type="subcellular location">
    <subcellularLocation>
        <location evidence="1">Mitochondrion inner membrane</location>
        <topology evidence="1">Single-pass membrane protein</topology>
    </subcellularLocation>
</comment>
<evidence type="ECO:0000256" key="2">
    <source>
        <dbReference type="SAM" id="MobiDB-lite"/>
    </source>
</evidence>